<evidence type="ECO:0000256" key="2">
    <source>
        <dbReference type="ARBA" id="ARBA00023136"/>
    </source>
</evidence>
<keyword evidence="6" id="KW-1185">Reference proteome</keyword>
<dbReference type="GO" id="GO:0016020">
    <property type="term" value="C:membrane"/>
    <property type="evidence" value="ECO:0007669"/>
    <property type="project" value="UniProtKB-SubCell"/>
</dbReference>
<evidence type="ECO:0000313" key="6">
    <source>
        <dbReference type="Proteomes" id="UP000297792"/>
    </source>
</evidence>
<sequence length="259" mass="27855">MSGRHKMPPAGRRKAAAESTEIAEPVAAEPVSLETTSPEPDSFEEAPAEVVIEESAGPADESVVDDPDEPADEADETEEADEVVEPAEHTEEAELSRARARARVSLPVVLAIIALVLATASGVLRWLTVSQNESDMARVESVQAAKDITAQMLSYETETVDQQLTAARDRMTGKFRGTYTAMINEVIPAAHAQRIAAVADVLEAGTATAKPDRVELVLFVNQSVQVGDEMPKKHPSVARVTMVKDGGQWLMSEYEPVPL</sequence>
<feature type="compositionally biased region" description="Basic residues" evidence="3">
    <location>
        <begin position="1"/>
        <end position="14"/>
    </location>
</feature>
<dbReference type="AlphaFoldDB" id="A0A4Z0HHQ1"/>
<feature type="compositionally biased region" description="Acidic residues" evidence="3">
    <location>
        <begin position="62"/>
        <end position="85"/>
    </location>
</feature>
<accession>A0A4Z0HHQ1</accession>
<dbReference type="EMBL" id="RWKA01000018">
    <property type="protein sequence ID" value="TGB37970.1"/>
    <property type="molecule type" value="Genomic_DNA"/>
</dbReference>
<comment type="caution">
    <text evidence="5">The sequence shown here is derived from an EMBL/GenBank/DDBJ whole genome shotgun (WGS) entry which is preliminary data.</text>
</comment>
<protein>
    <recommendedName>
        <fullName evidence="7">Mce protein</fullName>
    </recommendedName>
</protein>
<dbReference type="Proteomes" id="UP000297792">
    <property type="component" value="Unassembled WGS sequence"/>
</dbReference>
<dbReference type="PANTHER" id="PTHR37042:SF4">
    <property type="entry name" value="OUTER MEMBRANE PROTEIN RV1973"/>
    <property type="match status" value="1"/>
</dbReference>
<keyword evidence="4" id="KW-1133">Transmembrane helix</keyword>
<evidence type="ECO:0000256" key="3">
    <source>
        <dbReference type="SAM" id="MobiDB-lite"/>
    </source>
</evidence>
<evidence type="ECO:0000313" key="5">
    <source>
        <dbReference type="EMBL" id="TGB37970.1"/>
    </source>
</evidence>
<reference evidence="5 6" key="1">
    <citation type="submission" date="2018-12" db="EMBL/GenBank/DDBJ databases">
        <title>Draft genome sequences of Mycolicibacterium peregrinum isolated from a pig with lymphadenitis and from soil on the same Japanese pig farm.</title>
        <authorList>
            <person name="Komatsu T."/>
            <person name="Ohya K."/>
            <person name="Sawai K."/>
            <person name="Odoi J.O."/>
            <person name="Otsu K."/>
            <person name="Ota A."/>
            <person name="Ito T."/>
            <person name="Kawai M."/>
            <person name="Maruyama F."/>
        </authorList>
    </citation>
    <scope>NUCLEOTIDE SEQUENCE [LARGE SCALE GENOMIC DNA]</scope>
    <source>
        <strain evidence="5 6">138</strain>
    </source>
</reference>
<dbReference type="RefSeq" id="WP_135361606.1">
    <property type="nucleotide sequence ID" value="NZ_JBLVUM010000002.1"/>
</dbReference>
<evidence type="ECO:0000256" key="1">
    <source>
        <dbReference type="ARBA" id="ARBA00004370"/>
    </source>
</evidence>
<evidence type="ECO:0008006" key="7">
    <source>
        <dbReference type="Google" id="ProtNLM"/>
    </source>
</evidence>
<evidence type="ECO:0000256" key="4">
    <source>
        <dbReference type="SAM" id="Phobius"/>
    </source>
</evidence>
<name>A0A4Z0HHQ1_MYCPR</name>
<proteinExistence type="predicted"/>
<organism evidence="5 6">
    <name type="scientific">Mycolicibacterium peregrinum</name>
    <name type="common">Mycobacterium peregrinum</name>
    <dbReference type="NCBI Taxonomy" id="43304"/>
    <lineage>
        <taxon>Bacteria</taxon>
        <taxon>Bacillati</taxon>
        <taxon>Actinomycetota</taxon>
        <taxon>Actinomycetes</taxon>
        <taxon>Mycobacteriales</taxon>
        <taxon>Mycobacteriaceae</taxon>
        <taxon>Mycolicibacterium</taxon>
    </lineage>
</organism>
<dbReference type="PANTHER" id="PTHR37042">
    <property type="entry name" value="OUTER MEMBRANE PROTEIN RV1973"/>
    <property type="match status" value="1"/>
</dbReference>
<feature type="region of interest" description="Disordered" evidence="3">
    <location>
        <begin position="1"/>
        <end position="94"/>
    </location>
</feature>
<comment type="subcellular location">
    <subcellularLocation>
        <location evidence="1">Membrane</location>
    </subcellularLocation>
</comment>
<keyword evidence="4" id="KW-0812">Transmembrane</keyword>
<keyword evidence="2 4" id="KW-0472">Membrane</keyword>
<gene>
    <name evidence="5" type="ORF">EJD98_25860</name>
</gene>
<feature type="transmembrane region" description="Helical" evidence="4">
    <location>
        <begin position="104"/>
        <end position="127"/>
    </location>
</feature>